<gene>
    <name evidence="1" type="ORF">I4F81_006833</name>
</gene>
<evidence type="ECO:0000313" key="1">
    <source>
        <dbReference type="EMBL" id="KAK1864284.1"/>
    </source>
</evidence>
<dbReference type="Proteomes" id="UP000798662">
    <property type="component" value="Chromosome 2"/>
</dbReference>
<reference evidence="1" key="1">
    <citation type="submission" date="2019-11" db="EMBL/GenBank/DDBJ databases">
        <title>Nori genome reveals adaptations in red seaweeds to the harsh intertidal environment.</title>
        <authorList>
            <person name="Wang D."/>
            <person name="Mao Y."/>
        </authorList>
    </citation>
    <scope>NUCLEOTIDE SEQUENCE</scope>
    <source>
        <tissue evidence="1">Gametophyte</tissue>
    </source>
</reference>
<evidence type="ECO:0000313" key="2">
    <source>
        <dbReference type="Proteomes" id="UP000798662"/>
    </source>
</evidence>
<proteinExistence type="predicted"/>
<dbReference type="EMBL" id="CM020619">
    <property type="protein sequence ID" value="KAK1864284.1"/>
    <property type="molecule type" value="Genomic_DNA"/>
</dbReference>
<protein>
    <submittedName>
        <fullName evidence="1">Uncharacterized protein</fullName>
    </submittedName>
</protein>
<organism evidence="1 2">
    <name type="scientific">Pyropia yezoensis</name>
    <name type="common">Susabi-nori</name>
    <name type="synonym">Porphyra yezoensis</name>
    <dbReference type="NCBI Taxonomy" id="2788"/>
    <lineage>
        <taxon>Eukaryota</taxon>
        <taxon>Rhodophyta</taxon>
        <taxon>Bangiophyceae</taxon>
        <taxon>Bangiales</taxon>
        <taxon>Bangiaceae</taxon>
        <taxon>Pyropia</taxon>
    </lineage>
</organism>
<sequence>MLSRAPAMRHLLWGGVPARRAAPPPLAVAAAAVRATGGWLPGAVARGGATRGSSAASPPASGTALTLKGVLPAAGATAAGGATKAPVTPSAAAAAAASATRPGAAEAPPSPFPSSSEGMPPPDGSVPHPPHPLPVPDARRAVVSLAGADASLVTASAAALSRVADAVADLADPRGPLAASLSAGGGPGAAADLALLRAEVARLTNGVFLLVTVGEWNAGKSALLNVLLGGALLPSGPTPTTAEVTVVQHAGGVGGAGDSGGGGAVRAAAADGDGSPPSIAAPVTAGTDHTGEAVKLALHAPWLSHVQLVDTPGTNALDREHEARTRAFVPLADLVLFVTSAERPFSESERAFLASIRAWGKAVVVVLNKVDLLDAEPGSLETVVSYVTDRARLAAGAVAAAYEREVVGTTAAEVGAATAAFGEWLASREAAAWADRRATLAALADAGSPFAADYAAAVSPARVGDSVAGAVAATGAVGLGALGALGVLASASALDATGATGLATAAGAGLLVLPHRRRALRAGTRGRVEALRADLAAATRRRVADGRARHAAAVRAAVAAFAADTAARTAAVRAHGAALGRAGEELGARAAPPPPPTSVGGRVDTTSSGVQT</sequence>
<name>A0ACC3C2C4_PYRYE</name>
<keyword evidence="2" id="KW-1185">Reference proteome</keyword>
<comment type="caution">
    <text evidence="1">The sequence shown here is derived from an EMBL/GenBank/DDBJ whole genome shotgun (WGS) entry which is preliminary data.</text>
</comment>
<accession>A0ACC3C2C4</accession>